<dbReference type="GO" id="GO:0016491">
    <property type="term" value="F:oxidoreductase activity"/>
    <property type="evidence" value="ECO:0007669"/>
    <property type="project" value="UniProtKB-KW"/>
</dbReference>
<dbReference type="Gene3D" id="3.30.465.10">
    <property type="match status" value="1"/>
</dbReference>
<dbReference type="InterPro" id="IPR016166">
    <property type="entry name" value="FAD-bd_PCMH"/>
</dbReference>
<sequence length="311" mass="34261">MECDSSSTVVFIISPLSRNDGRLIHVYTASFEYRRAHSVDEALHWLQKDPENSKILAGGHSLLPLMKLMLAEPQILIDIGRISALQGIWVEDNGVRIGAYTTYAEIVHNQEIIRFCPLLAQVAATIGDVQVRNRGTIGGSLCHADPQADMPAAALALDAELVMESPRGQRVESASGFFQAPFMTSLAADEMLTAIRIPKMPSPVLSTYLKRPHPASGYPVIGVALWLKVDGVVVRQCHLAITGIAMLPFRAFKVEEYVQGQKLDAQTIARASALAQEDAVLEEDEDGYKSYLLQVYVERAFWQLLQSSLNE</sequence>
<dbReference type="AlphaFoldDB" id="A0A2T2WVX1"/>
<dbReference type="Gene3D" id="3.30.43.10">
    <property type="entry name" value="Uridine Diphospho-n-acetylenolpyruvylglucosamine Reductase, domain 2"/>
    <property type="match status" value="1"/>
</dbReference>
<protein>
    <submittedName>
        <fullName evidence="5">Carbon monoxide dehydrogenase</fullName>
    </submittedName>
</protein>
<dbReference type="InterPro" id="IPR005107">
    <property type="entry name" value="CO_DH_flav_C"/>
</dbReference>
<organism evidence="5 6">
    <name type="scientific">Sulfobacillus thermosulfidooxidans</name>
    <dbReference type="NCBI Taxonomy" id="28034"/>
    <lineage>
        <taxon>Bacteria</taxon>
        <taxon>Bacillati</taxon>
        <taxon>Bacillota</taxon>
        <taxon>Clostridia</taxon>
        <taxon>Eubacteriales</taxon>
        <taxon>Clostridiales Family XVII. Incertae Sedis</taxon>
        <taxon>Sulfobacillus</taxon>
    </lineage>
</organism>
<dbReference type="InterPro" id="IPR036318">
    <property type="entry name" value="FAD-bd_PCMH-like_sf"/>
</dbReference>
<keyword evidence="1" id="KW-0285">Flavoprotein</keyword>
<dbReference type="Gene3D" id="3.30.390.50">
    <property type="entry name" value="CO dehydrogenase flavoprotein, C-terminal domain"/>
    <property type="match status" value="1"/>
</dbReference>
<dbReference type="EMBL" id="PXYX01000023">
    <property type="protein sequence ID" value="PSR26375.1"/>
    <property type="molecule type" value="Genomic_DNA"/>
</dbReference>
<accession>A0A2T2WVX1</accession>
<feature type="domain" description="FAD-binding PCMH-type" evidence="4">
    <location>
        <begin position="26"/>
        <end position="202"/>
    </location>
</feature>
<keyword evidence="3" id="KW-0560">Oxidoreductase</keyword>
<dbReference type="SUPFAM" id="SSF56176">
    <property type="entry name" value="FAD-binding/transporter-associated domain-like"/>
    <property type="match status" value="1"/>
</dbReference>
<keyword evidence="2" id="KW-0274">FAD</keyword>
<dbReference type="GO" id="GO:0071949">
    <property type="term" value="F:FAD binding"/>
    <property type="evidence" value="ECO:0007669"/>
    <property type="project" value="InterPro"/>
</dbReference>
<evidence type="ECO:0000313" key="6">
    <source>
        <dbReference type="Proteomes" id="UP000242705"/>
    </source>
</evidence>
<dbReference type="PANTHER" id="PTHR42659">
    <property type="entry name" value="XANTHINE DEHYDROGENASE SUBUNIT C-RELATED"/>
    <property type="match status" value="1"/>
</dbReference>
<dbReference type="FunFam" id="3.30.465.10:FF:000017">
    <property type="entry name" value="Xanthine dehydrogenase, FAD binding subunit"/>
    <property type="match status" value="1"/>
</dbReference>
<name>A0A2T2WVX1_SULTH</name>
<comment type="caution">
    <text evidence="5">The sequence shown here is derived from an EMBL/GenBank/DDBJ whole genome shotgun (WGS) entry which is preliminary data.</text>
</comment>
<dbReference type="InterPro" id="IPR051312">
    <property type="entry name" value="Diverse_Substr_Oxidored"/>
</dbReference>
<evidence type="ECO:0000259" key="4">
    <source>
        <dbReference type="PROSITE" id="PS51387"/>
    </source>
</evidence>
<dbReference type="Pfam" id="PF03450">
    <property type="entry name" value="CO_deh_flav_C"/>
    <property type="match status" value="1"/>
</dbReference>
<evidence type="ECO:0000313" key="5">
    <source>
        <dbReference type="EMBL" id="PSR26375.1"/>
    </source>
</evidence>
<dbReference type="InterPro" id="IPR002346">
    <property type="entry name" value="Mopterin_DH_FAD-bd"/>
</dbReference>
<evidence type="ECO:0000256" key="3">
    <source>
        <dbReference type="ARBA" id="ARBA00023002"/>
    </source>
</evidence>
<proteinExistence type="predicted"/>
<dbReference type="InterPro" id="IPR016167">
    <property type="entry name" value="FAD-bd_PCMH_sub1"/>
</dbReference>
<dbReference type="SUPFAM" id="SSF55447">
    <property type="entry name" value="CO dehydrogenase flavoprotein C-terminal domain-like"/>
    <property type="match status" value="1"/>
</dbReference>
<dbReference type="Pfam" id="PF00941">
    <property type="entry name" value="FAD_binding_5"/>
    <property type="match status" value="1"/>
</dbReference>
<gene>
    <name evidence="5" type="ORF">C7B47_10785</name>
</gene>
<dbReference type="PANTHER" id="PTHR42659:SF2">
    <property type="entry name" value="XANTHINE DEHYDROGENASE SUBUNIT C-RELATED"/>
    <property type="match status" value="1"/>
</dbReference>
<reference evidence="5 6" key="1">
    <citation type="journal article" date="2014" name="BMC Genomics">
        <title>Comparison of environmental and isolate Sulfobacillus genomes reveals diverse carbon, sulfur, nitrogen, and hydrogen metabolisms.</title>
        <authorList>
            <person name="Justice N.B."/>
            <person name="Norman A."/>
            <person name="Brown C.T."/>
            <person name="Singh A."/>
            <person name="Thomas B.C."/>
            <person name="Banfield J.F."/>
        </authorList>
    </citation>
    <scope>NUCLEOTIDE SEQUENCE [LARGE SCALE GENOMIC DNA]</scope>
    <source>
        <strain evidence="5">AMDSBA5</strain>
    </source>
</reference>
<dbReference type="InterPro" id="IPR036683">
    <property type="entry name" value="CO_DH_flav_C_dom_sf"/>
</dbReference>
<evidence type="ECO:0000256" key="2">
    <source>
        <dbReference type="ARBA" id="ARBA00022827"/>
    </source>
</evidence>
<evidence type="ECO:0000256" key="1">
    <source>
        <dbReference type="ARBA" id="ARBA00022630"/>
    </source>
</evidence>
<dbReference type="PROSITE" id="PS51387">
    <property type="entry name" value="FAD_PCMH"/>
    <property type="match status" value="1"/>
</dbReference>
<dbReference type="InterPro" id="IPR016169">
    <property type="entry name" value="FAD-bd_PCMH_sub2"/>
</dbReference>
<dbReference type="Proteomes" id="UP000242705">
    <property type="component" value="Unassembled WGS sequence"/>
</dbReference>
<dbReference type="SMART" id="SM01092">
    <property type="entry name" value="CO_deh_flav_C"/>
    <property type="match status" value="1"/>
</dbReference>